<evidence type="ECO:0000313" key="7">
    <source>
        <dbReference type="EMBL" id="GAV53263.1"/>
    </source>
</evidence>
<protein>
    <submittedName>
        <fullName evidence="7">Uncharacterized protein</fullName>
    </submittedName>
</protein>
<evidence type="ECO:0000256" key="4">
    <source>
        <dbReference type="ARBA" id="ARBA00023136"/>
    </source>
</evidence>
<keyword evidence="1 6" id="KW-0812">Transmembrane</keyword>
<sequence>MPVDVPRSVVVKLMFFTITMVAFPLLTFFIVQQYTDNTLVSGGLAAAMANAVLIGYVVMAFMEETGNVTDVQKEKDRKEK</sequence>
<feature type="transmembrane region" description="Helical" evidence="6">
    <location>
        <begin position="12"/>
        <end position="31"/>
    </location>
</feature>
<feature type="transmembrane region" description="Helical" evidence="6">
    <location>
        <begin position="43"/>
        <end position="62"/>
    </location>
</feature>
<evidence type="ECO:0000313" key="8">
    <source>
        <dbReference type="Proteomes" id="UP000187013"/>
    </source>
</evidence>
<accession>A0A1Q3ACN8</accession>
<evidence type="ECO:0000256" key="1">
    <source>
        <dbReference type="ARBA" id="ARBA00022692"/>
    </source>
</evidence>
<dbReference type="GO" id="GO:0005789">
    <property type="term" value="C:endoplasmic reticulum membrane"/>
    <property type="evidence" value="ECO:0007669"/>
    <property type="project" value="UniProtKB-SubCell"/>
</dbReference>
<comment type="caution">
    <text evidence="6">Lacks conserved residue(s) required for the propagation of feature annotation.</text>
</comment>
<keyword evidence="4 6" id="KW-0472">Membrane</keyword>
<dbReference type="EMBL" id="BDGX01000035">
    <property type="protein sequence ID" value="GAV53263.1"/>
    <property type="molecule type" value="Genomic_DNA"/>
</dbReference>
<dbReference type="InterPro" id="IPR019013">
    <property type="entry name" value="Vma21"/>
</dbReference>
<dbReference type="Proteomes" id="UP000187013">
    <property type="component" value="Unassembled WGS sequence"/>
</dbReference>
<evidence type="ECO:0000256" key="6">
    <source>
        <dbReference type="HAMAP-Rule" id="MF_03058"/>
    </source>
</evidence>
<dbReference type="Pfam" id="PF09446">
    <property type="entry name" value="VMA21"/>
    <property type="match status" value="1"/>
</dbReference>
<dbReference type="HAMAP" id="MF_03058">
    <property type="entry name" value="VMA21"/>
    <property type="match status" value="1"/>
</dbReference>
<organism evidence="7 8">
    <name type="scientific">Zygosaccharomyces rouxii</name>
    <dbReference type="NCBI Taxonomy" id="4956"/>
    <lineage>
        <taxon>Eukaryota</taxon>
        <taxon>Fungi</taxon>
        <taxon>Dikarya</taxon>
        <taxon>Ascomycota</taxon>
        <taxon>Saccharomycotina</taxon>
        <taxon>Saccharomycetes</taxon>
        <taxon>Saccharomycetales</taxon>
        <taxon>Saccharomycetaceae</taxon>
        <taxon>Zygosaccharomyces</taxon>
    </lineage>
</organism>
<dbReference type="GO" id="GO:0033116">
    <property type="term" value="C:endoplasmic reticulum-Golgi intermediate compartment membrane"/>
    <property type="evidence" value="ECO:0007669"/>
    <property type="project" value="UniProtKB-SubCell"/>
</dbReference>
<gene>
    <name evidence="7" type="ORF">ZYGR_0AI05470</name>
</gene>
<keyword evidence="5 6" id="KW-0968">Cytoplasmic vesicle</keyword>
<dbReference type="GO" id="GO:0070072">
    <property type="term" value="P:vacuolar proton-transporting V-type ATPase complex assembly"/>
    <property type="evidence" value="ECO:0007669"/>
    <property type="project" value="UniProtKB-UniRule"/>
</dbReference>
<comment type="caution">
    <text evidence="7">The sequence shown here is derived from an EMBL/GenBank/DDBJ whole genome shotgun (WGS) entry which is preliminary data.</text>
</comment>
<proteinExistence type="inferred from homology"/>
<keyword evidence="2 6" id="KW-0256">Endoplasmic reticulum</keyword>
<evidence type="ECO:0000256" key="5">
    <source>
        <dbReference type="ARBA" id="ARBA00023329"/>
    </source>
</evidence>
<comment type="function">
    <text evidence="6">Required for the assembly of the V0 complex of the vacuolar ATPase (V-ATPase) in the endoplasmic reticulum.</text>
</comment>
<comment type="similarity">
    <text evidence="6">Belongs to the VMA21 family.</text>
</comment>
<dbReference type="GO" id="GO:0012507">
    <property type="term" value="C:ER to Golgi transport vesicle membrane"/>
    <property type="evidence" value="ECO:0007669"/>
    <property type="project" value="UniProtKB-SubCell"/>
</dbReference>
<reference evidence="7 8" key="1">
    <citation type="submission" date="2016-08" db="EMBL/GenBank/DDBJ databases">
        <title>Draft genome sequence of allopolyploid Zygosaccharomyces rouxii.</title>
        <authorList>
            <person name="Watanabe J."/>
            <person name="Uehara K."/>
            <person name="Mogi Y."/>
            <person name="Tsukioka Y."/>
        </authorList>
    </citation>
    <scope>NUCLEOTIDE SEQUENCE [LARGE SCALE GENOMIC DNA]</scope>
    <source>
        <strain evidence="7 8">NBRC 110957</strain>
    </source>
</reference>
<keyword evidence="3 6" id="KW-1133">Transmembrane helix</keyword>
<comment type="subcellular location">
    <subcellularLocation>
        <location evidence="6">Endoplasmic reticulum membrane</location>
        <topology evidence="6">Multi-pass membrane protein</topology>
    </subcellularLocation>
    <subcellularLocation>
        <location evidence="6">Endoplasmic reticulum-Golgi intermediate compartment membrane</location>
        <topology evidence="6">Multi-pass membrane protein</topology>
    </subcellularLocation>
    <subcellularLocation>
        <location evidence="6">Cytoplasmic vesicle</location>
        <location evidence="6">COPII-coated vesicle membrane</location>
        <topology evidence="6">Multi-pass membrane protein</topology>
    </subcellularLocation>
</comment>
<dbReference type="AlphaFoldDB" id="A0A1Q3ACN8"/>
<name>A0A1Q3ACN8_ZYGRO</name>
<evidence type="ECO:0000256" key="3">
    <source>
        <dbReference type="ARBA" id="ARBA00022989"/>
    </source>
</evidence>
<evidence type="ECO:0000256" key="2">
    <source>
        <dbReference type="ARBA" id="ARBA00022824"/>
    </source>
</evidence>
<dbReference type="OrthoDB" id="160405at2759"/>